<proteinExistence type="predicted"/>
<dbReference type="RefSeq" id="WP_204500829.1">
    <property type="nucleotide sequence ID" value="NZ_JAFBDR010000017.1"/>
</dbReference>
<reference evidence="2 3" key="1">
    <citation type="submission" date="2021-01" db="EMBL/GenBank/DDBJ databases">
        <title>Genomic Encyclopedia of Type Strains, Phase IV (KMG-IV): sequencing the most valuable type-strain genomes for metagenomic binning, comparative biology and taxonomic classification.</title>
        <authorList>
            <person name="Goeker M."/>
        </authorList>
    </citation>
    <scope>NUCLEOTIDE SEQUENCE [LARGE SCALE GENOMIC DNA]</scope>
    <source>
        <strain evidence="2 3">DSM 23711</strain>
    </source>
</reference>
<gene>
    <name evidence="2" type="ORF">JOC48_002943</name>
</gene>
<dbReference type="Gene3D" id="3.40.50.1390">
    <property type="entry name" value="Resolvase, N-terminal catalytic domain"/>
    <property type="match status" value="1"/>
</dbReference>
<keyword evidence="3" id="KW-1185">Reference proteome</keyword>
<dbReference type="SUPFAM" id="SSF53041">
    <property type="entry name" value="Resolvase-like"/>
    <property type="match status" value="1"/>
</dbReference>
<dbReference type="InterPro" id="IPR006119">
    <property type="entry name" value="Resolv_N"/>
</dbReference>
<sequence>MKKNKAVVYTRGTSWNPGAISGQVDNVDDLLVEMGVNVGDIIFFHDEEVENRIGRPGLDRLLNLLEYEGVKYLVVYSRDRLSRDFNEYAQIVKEYSKE</sequence>
<evidence type="ECO:0000313" key="3">
    <source>
        <dbReference type="Proteomes" id="UP001296943"/>
    </source>
</evidence>
<feature type="domain" description="Resolvase/invertase-type recombinase catalytic" evidence="1">
    <location>
        <begin position="5"/>
        <end position="98"/>
    </location>
</feature>
<comment type="caution">
    <text evidence="2">The sequence shown here is derived from an EMBL/GenBank/DDBJ whole genome shotgun (WGS) entry which is preliminary data.</text>
</comment>
<organism evidence="2 3">
    <name type="scientific">Aquibacillus albus</name>
    <dbReference type="NCBI Taxonomy" id="1168171"/>
    <lineage>
        <taxon>Bacteria</taxon>
        <taxon>Bacillati</taxon>
        <taxon>Bacillota</taxon>
        <taxon>Bacilli</taxon>
        <taxon>Bacillales</taxon>
        <taxon>Bacillaceae</taxon>
        <taxon>Aquibacillus</taxon>
    </lineage>
</organism>
<accession>A0ABS2N2R3</accession>
<name>A0ABS2N2R3_9BACI</name>
<dbReference type="PROSITE" id="PS51736">
    <property type="entry name" value="RECOMBINASES_3"/>
    <property type="match status" value="1"/>
</dbReference>
<evidence type="ECO:0000259" key="1">
    <source>
        <dbReference type="PROSITE" id="PS51736"/>
    </source>
</evidence>
<dbReference type="EMBL" id="JAFBDR010000017">
    <property type="protein sequence ID" value="MBM7572439.1"/>
    <property type="molecule type" value="Genomic_DNA"/>
</dbReference>
<protein>
    <submittedName>
        <fullName evidence="2">DNA invertase Pin-like site-specific DNA recombinase</fullName>
    </submittedName>
</protein>
<dbReference type="Proteomes" id="UP001296943">
    <property type="component" value="Unassembled WGS sequence"/>
</dbReference>
<dbReference type="Pfam" id="PF00239">
    <property type="entry name" value="Resolvase"/>
    <property type="match status" value="1"/>
</dbReference>
<evidence type="ECO:0000313" key="2">
    <source>
        <dbReference type="EMBL" id="MBM7572439.1"/>
    </source>
</evidence>
<dbReference type="InterPro" id="IPR036162">
    <property type="entry name" value="Resolvase-like_N_sf"/>
</dbReference>